<gene>
    <name evidence="1" type="ORF">KME32_34230</name>
</gene>
<reference evidence="1" key="2">
    <citation type="journal article" date="2022" name="Microbiol. Resour. Announc.">
        <title>Metagenome Sequencing to Explore Phylogenomics of Terrestrial Cyanobacteria.</title>
        <authorList>
            <person name="Ward R.D."/>
            <person name="Stajich J.E."/>
            <person name="Johansen J.R."/>
            <person name="Huntemann M."/>
            <person name="Clum A."/>
            <person name="Foster B."/>
            <person name="Foster B."/>
            <person name="Roux S."/>
            <person name="Palaniappan K."/>
            <person name="Varghese N."/>
            <person name="Mukherjee S."/>
            <person name="Reddy T.B.K."/>
            <person name="Daum C."/>
            <person name="Copeland A."/>
            <person name="Chen I.A."/>
            <person name="Ivanova N.N."/>
            <person name="Kyrpides N.C."/>
            <person name="Shapiro N."/>
            <person name="Eloe-Fadrosh E.A."/>
            <person name="Pietrasiak N."/>
        </authorList>
    </citation>
    <scope>NUCLEOTIDE SEQUENCE</scope>
    <source>
        <strain evidence="1">JT2-VF2</strain>
    </source>
</reference>
<dbReference type="EMBL" id="JAHHHN010000057">
    <property type="protein sequence ID" value="MBW4566049.1"/>
    <property type="molecule type" value="Genomic_DNA"/>
</dbReference>
<name>A0A951Q4S7_9NOST</name>
<accession>A0A951Q4S7</accession>
<organism evidence="1 2">
    <name type="scientific">Mojavia pulchra JT2-VF2</name>
    <dbReference type="NCBI Taxonomy" id="287848"/>
    <lineage>
        <taxon>Bacteria</taxon>
        <taxon>Bacillati</taxon>
        <taxon>Cyanobacteriota</taxon>
        <taxon>Cyanophyceae</taxon>
        <taxon>Nostocales</taxon>
        <taxon>Nostocaceae</taxon>
    </lineage>
</organism>
<proteinExistence type="predicted"/>
<evidence type="ECO:0000313" key="1">
    <source>
        <dbReference type="EMBL" id="MBW4566049.1"/>
    </source>
</evidence>
<evidence type="ECO:0000313" key="2">
    <source>
        <dbReference type="Proteomes" id="UP000715781"/>
    </source>
</evidence>
<dbReference type="Proteomes" id="UP000715781">
    <property type="component" value="Unassembled WGS sequence"/>
</dbReference>
<dbReference type="AlphaFoldDB" id="A0A951Q4S7"/>
<reference evidence="1" key="1">
    <citation type="submission" date="2021-05" db="EMBL/GenBank/DDBJ databases">
        <authorList>
            <person name="Pietrasiak N."/>
            <person name="Ward R."/>
            <person name="Stajich J.E."/>
            <person name="Kurbessoian T."/>
        </authorList>
    </citation>
    <scope>NUCLEOTIDE SEQUENCE</scope>
    <source>
        <strain evidence="1">JT2-VF2</strain>
    </source>
</reference>
<protein>
    <submittedName>
        <fullName evidence="1">Uncharacterized protein</fullName>
    </submittedName>
</protein>
<sequence length="62" mass="7086">MLRSLWITYQNIRNVYNQGYVYGFDDWATFFSTLAAPSQNPQSARSPYLIAVDSTTGMTRLS</sequence>
<comment type="caution">
    <text evidence="1">The sequence shown here is derived from an EMBL/GenBank/DDBJ whole genome shotgun (WGS) entry which is preliminary data.</text>
</comment>